<evidence type="ECO:0000313" key="3">
    <source>
        <dbReference type="Proteomes" id="UP000050525"/>
    </source>
</evidence>
<protein>
    <submittedName>
        <fullName evidence="2">Uncharacterized protein</fullName>
    </submittedName>
</protein>
<dbReference type="EMBL" id="AKHW03003332">
    <property type="protein sequence ID" value="KYO34799.1"/>
    <property type="molecule type" value="Genomic_DNA"/>
</dbReference>
<dbReference type="AlphaFoldDB" id="A0A151NDS6"/>
<dbReference type="Proteomes" id="UP000050525">
    <property type="component" value="Unassembled WGS sequence"/>
</dbReference>
<sequence length="130" mass="14116">MQGGASALAGSCSTAPSDMSKHVVTYSDLKFVPGKWQKHGDKAVRQDEMTAYSELKFQNQAEQQTGRRFQQADGRGAGDSPSPSRRNKVSKLGQELGREKGKNTQLLTSCQGQKPGFSGTPEEQPRDTVN</sequence>
<accession>A0A151NDS6</accession>
<organism evidence="2 3">
    <name type="scientific">Alligator mississippiensis</name>
    <name type="common">American alligator</name>
    <dbReference type="NCBI Taxonomy" id="8496"/>
    <lineage>
        <taxon>Eukaryota</taxon>
        <taxon>Metazoa</taxon>
        <taxon>Chordata</taxon>
        <taxon>Craniata</taxon>
        <taxon>Vertebrata</taxon>
        <taxon>Euteleostomi</taxon>
        <taxon>Archelosauria</taxon>
        <taxon>Archosauria</taxon>
        <taxon>Crocodylia</taxon>
        <taxon>Alligatoridae</taxon>
        <taxon>Alligatorinae</taxon>
        <taxon>Alligator</taxon>
    </lineage>
</organism>
<gene>
    <name evidence="2" type="ORF">Y1Q_0010537</name>
</gene>
<evidence type="ECO:0000313" key="2">
    <source>
        <dbReference type="EMBL" id="KYO34799.1"/>
    </source>
</evidence>
<feature type="compositionally biased region" description="Polar residues" evidence="1">
    <location>
        <begin position="103"/>
        <end position="112"/>
    </location>
</feature>
<feature type="region of interest" description="Disordered" evidence="1">
    <location>
        <begin position="58"/>
        <end position="130"/>
    </location>
</feature>
<feature type="compositionally biased region" description="Polar residues" evidence="1">
    <location>
        <begin position="58"/>
        <end position="68"/>
    </location>
</feature>
<keyword evidence="3" id="KW-1185">Reference proteome</keyword>
<name>A0A151NDS6_ALLMI</name>
<evidence type="ECO:0000256" key="1">
    <source>
        <dbReference type="SAM" id="MobiDB-lite"/>
    </source>
</evidence>
<comment type="caution">
    <text evidence="2">The sequence shown here is derived from an EMBL/GenBank/DDBJ whole genome shotgun (WGS) entry which is preliminary data.</text>
</comment>
<proteinExistence type="predicted"/>
<reference evidence="2 3" key="1">
    <citation type="journal article" date="2012" name="Genome Biol.">
        <title>Sequencing three crocodilian genomes to illuminate the evolution of archosaurs and amniotes.</title>
        <authorList>
            <person name="St John J.A."/>
            <person name="Braun E.L."/>
            <person name="Isberg S.R."/>
            <person name="Miles L.G."/>
            <person name="Chong A.Y."/>
            <person name="Gongora J."/>
            <person name="Dalzell P."/>
            <person name="Moran C."/>
            <person name="Bed'hom B."/>
            <person name="Abzhanov A."/>
            <person name="Burgess S.C."/>
            <person name="Cooksey A.M."/>
            <person name="Castoe T.A."/>
            <person name="Crawford N.G."/>
            <person name="Densmore L.D."/>
            <person name="Drew J.C."/>
            <person name="Edwards S.V."/>
            <person name="Faircloth B.C."/>
            <person name="Fujita M.K."/>
            <person name="Greenwold M.J."/>
            <person name="Hoffmann F.G."/>
            <person name="Howard J.M."/>
            <person name="Iguchi T."/>
            <person name="Janes D.E."/>
            <person name="Khan S.Y."/>
            <person name="Kohno S."/>
            <person name="de Koning A.J."/>
            <person name="Lance S.L."/>
            <person name="McCarthy F.M."/>
            <person name="McCormack J.E."/>
            <person name="Merchant M.E."/>
            <person name="Peterson D.G."/>
            <person name="Pollock D.D."/>
            <person name="Pourmand N."/>
            <person name="Raney B.J."/>
            <person name="Roessler K.A."/>
            <person name="Sanford J.R."/>
            <person name="Sawyer R.H."/>
            <person name="Schmidt C.J."/>
            <person name="Triplett E.W."/>
            <person name="Tuberville T.D."/>
            <person name="Venegas-Anaya M."/>
            <person name="Howard J.T."/>
            <person name="Jarvis E.D."/>
            <person name="Guillette L.J.Jr."/>
            <person name="Glenn T.C."/>
            <person name="Green R.E."/>
            <person name="Ray D.A."/>
        </authorList>
    </citation>
    <scope>NUCLEOTIDE SEQUENCE [LARGE SCALE GENOMIC DNA]</scope>
    <source>
        <strain evidence="2">KSC_2009_1</strain>
    </source>
</reference>